<dbReference type="Proteomes" id="UP000797356">
    <property type="component" value="Chromosome 4"/>
</dbReference>
<name>A0A8K0I724_COCNU</name>
<evidence type="ECO:0000313" key="1">
    <source>
        <dbReference type="EMBL" id="KAG1339235.1"/>
    </source>
</evidence>
<comment type="caution">
    <text evidence="1">The sequence shown here is derived from an EMBL/GenBank/DDBJ whole genome shotgun (WGS) entry which is preliminary data.</text>
</comment>
<accession>A0A8K0I724</accession>
<organism evidence="1 2">
    <name type="scientific">Cocos nucifera</name>
    <name type="common">Coconut palm</name>
    <dbReference type="NCBI Taxonomy" id="13894"/>
    <lineage>
        <taxon>Eukaryota</taxon>
        <taxon>Viridiplantae</taxon>
        <taxon>Streptophyta</taxon>
        <taxon>Embryophyta</taxon>
        <taxon>Tracheophyta</taxon>
        <taxon>Spermatophyta</taxon>
        <taxon>Magnoliopsida</taxon>
        <taxon>Liliopsida</taxon>
        <taxon>Arecaceae</taxon>
        <taxon>Arecoideae</taxon>
        <taxon>Cocoseae</taxon>
        <taxon>Attaleinae</taxon>
        <taxon>Cocos</taxon>
    </lineage>
</organism>
<dbReference type="OrthoDB" id="567232at2759"/>
<keyword evidence="2" id="KW-1185">Reference proteome</keyword>
<dbReference type="GO" id="GO:0009773">
    <property type="term" value="P:photosynthetic electron transport in photosystem I"/>
    <property type="evidence" value="ECO:0007669"/>
    <property type="project" value="InterPro"/>
</dbReference>
<dbReference type="EMBL" id="CM017875">
    <property type="protein sequence ID" value="KAG1339235.1"/>
    <property type="molecule type" value="Genomic_DNA"/>
</dbReference>
<reference evidence="1" key="2">
    <citation type="submission" date="2019-07" db="EMBL/GenBank/DDBJ databases">
        <authorList>
            <person name="Yang Y."/>
            <person name="Bocs S."/>
            <person name="Baudouin L."/>
        </authorList>
    </citation>
    <scope>NUCLEOTIDE SEQUENCE</scope>
    <source>
        <tissue evidence="1">Spear leaf of Hainan Tall coconut</tissue>
    </source>
</reference>
<proteinExistence type="predicted"/>
<dbReference type="AlphaFoldDB" id="A0A8K0I724"/>
<protein>
    <submittedName>
        <fullName evidence="1">Putative PGR5-like protein 1B, chloroplastic</fullName>
    </submittedName>
</protein>
<dbReference type="PANTHER" id="PTHR31032:SF2">
    <property type="entry name" value="PGR5-LIKE A PROTEIN"/>
    <property type="match status" value="1"/>
</dbReference>
<dbReference type="GO" id="GO:0009535">
    <property type="term" value="C:chloroplast thylakoid membrane"/>
    <property type="evidence" value="ECO:0007669"/>
    <property type="project" value="InterPro"/>
</dbReference>
<gene>
    <name evidence="1" type="ORF">COCNU_04G015410</name>
</gene>
<evidence type="ECO:0000313" key="2">
    <source>
        <dbReference type="Proteomes" id="UP000797356"/>
    </source>
</evidence>
<dbReference type="InterPro" id="IPR039987">
    <property type="entry name" value="PGRL1"/>
</dbReference>
<dbReference type="GO" id="GO:0016730">
    <property type="term" value="F:oxidoreductase activity, acting on iron-sulfur proteins as donors"/>
    <property type="evidence" value="ECO:0007669"/>
    <property type="project" value="InterPro"/>
</dbReference>
<reference evidence="1" key="1">
    <citation type="journal article" date="2017" name="Gigascience">
        <title>The genome draft of coconut (Cocos nucifera).</title>
        <authorList>
            <person name="Xiao Y."/>
            <person name="Xu P."/>
            <person name="Fan H."/>
            <person name="Baudouin L."/>
            <person name="Xia W."/>
            <person name="Bocs S."/>
            <person name="Xu J."/>
            <person name="Li Q."/>
            <person name="Guo A."/>
            <person name="Zhou L."/>
            <person name="Li J."/>
            <person name="Wu Y."/>
            <person name="Ma Z."/>
            <person name="Armero A."/>
            <person name="Issali A.E."/>
            <person name="Liu N."/>
            <person name="Peng M."/>
            <person name="Yang Y."/>
        </authorList>
    </citation>
    <scope>NUCLEOTIDE SEQUENCE</scope>
    <source>
        <tissue evidence="1">Spear leaf of Hainan Tall coconut</tissue>
    </source>
</reference>
<dbReference type="PANTHER" id="PTHR31032">
    <property type="entry name" value="PGR5-LIKE PROTEIN 1B, CHLOROPLASTIC"/>
    <property type="match status" value="1"/>
</dbReference>
<sequence length="127" mass="14270">MPSSAAVLYVRHSPFFSSRDGLQQHRALSDRRASAPGTTLAPKGPSCLFVGPIETASKEMLEALYQQARDSYYSGNPLIIDDMFDKVELKLRLYGSKSVVKYPRCSLRRQSTYADAEGRKTLHRFLP</sequence>